<dbReference type="Proteomes" id="UP000281553">
    <property type="component" value="Unassembled WGS sequence"/>
</dbReference>
<organism evidence="2 3">
    <name type="scientific">Dibothriocephalus latus</name>
    <name type="common">Fish tapeworm</name>
    <name type="synonym">Diphyllobothrium latum</name>
    <dbReference type="NCBI Taxonomy" id="60516"/>
    <lineage>
        <taxon>Eukaryota</taxon>
        <taxon>Metazoa</taxon>
        <taxon>Spiralia</taxon>
        <taxon>Lophotrochozoa</taxon>
        <taxon>Platyhelminthes</taxon>
        <taxon>Cestoda</taxon>
        <taxon>Eucestoda</taxon>
        <taxon>Diphyllobothriidea</taxon>
        <taxon>Diphyllobothriidae</taxon>
        <taxon>Dibothriocephalus</taxon>
    </lineage>
</organism>
<protein>
    <submittedName>
        <fullName evidence="2">Uncharacterized protein</fullName>
    </submittedName>
</protein>
<keyword evidence="3" id="KW-1185">Reference proteome</keyword>
<evidence type="ECO:0000313" key="2">
    <source>
        <dbReference type="EMBL" id="VDN16384.1"/>
    </source>
</evidence>
<reference evidence="2 3" key="1">
    <citation type="submission" date="2018-11" db="EMBL/GenBank/DDBJ databases">
        <authorList>
            <consortium name="Pathogen Informatics"/>
        </authorList>
    </citation>
    <scope>NUCLEOTIDE SEQUENCE [LARGE SCALE GENOMIC DNA]</scope>
</reference>
<proteinExistence type="predicted"/>
<dbReference type="Gene3D" id="3.10.110.10">
    <property type="entry name" value="Ubiquitin Conjugating Enzyme"/>
    <property type="match status" value="1"/>
</dbReference>
<evidence type="ECO:0000313" key="3">
    <source>
        <dbReference type="Proteomes" id="UP000281553"/>
    </source>
</evidence>
<evidence type="ECO:0000256" key="1">
    <source>
        <dbReference type="SAM" id="MobiDB-lite"/>
    </source>
</evidence>
<gene>
    <name evidence="2" type="ORF">DILT_LOCUS12215</name>
</gene>
<dbReference type="OrthoDB" id="47801at2759"/>
<dbReference type="InterPro" id="IPR016135">
    <property type="entry name" value="UBQ-conjugating_enzyme/RWD"/>
</dbReference>
<dbReference type="AlphaFoldDB" id="A0A3P7LHU9"/>
<dbReference type="EMBL" id="UYRU01065635">
    <property type="protein sequence ID" value="VDN16384.1"/>
    <property type="molecule type" value="Genomic_DNA"/>
</dbReference>
<feature type="region of interest" description="Disordered" evidence="1">
    <location>
        <begin position="1"/>
        <end position="22"/>
    </location>
</feature>
<name>A0A3P7LHU9_DIBLA</name>
<accession>A0A3P7LHU9</accession>
<sequence length="111" mass="12958">MMNEEPYFNEPGYSNEHSPGDSKRYNEIIRHETLRCAVCDVLERKLYIPDDLYVFAVEAFEDSYRKFESSCEANLSSSGQEMRDPFGGRRGIFQYQSILQRLRALKTSLDT</sequence>